<evidence type="ECO:0000313" key="2">
    <source>
        <dbReference type="EMBL" id="KAJ1139089.1"/>
    </source>
</evidence>
<evidence type="ECO:0000256" key="1">
    <source>
        <dbReference type="SAM" id="MobiDB-lite"/>
    </source>
</evidence>
<proteinExistence type="predicted"/>
<organism evidence="2 3">
    <name type="scientific">Pleurodeles waltl</name>
    <name type="common">Iberian ribbed newt</name>
    <dbReference type="NCBI Taxonomy" id="8319"/>
    <lineage>
        <taxon>Eukaryota</taxon>
        <taxon>Metazoa</taxon>
        <taxon>Chordata</taxon>
        <taxon>Craniata</taxon>
        <taxon>Vertebrata</taxon>
        <taxon>Euteleostomi</taxon>
        <taxon>Amphibia</taxon>
        <taxon>Batrachia</taxon>
        <taxon>Caudata</taxon>
        <taxon>Salamandroidea</taxon>
        <taxon>Salamandridae</taxon>
        <taxon>Pleurodelinae</taxon>
        <taxon>Pleurodeles</taxon>
    </lineage>
</organism>
<evidence type="ECO:0000313" key="3">
    <source>
        <dbReference type="Proteomes" id="UP001066276"/>
    </source>
</evidence>
<keyword evidence="3" id="KW-1185">Reference proteome</keyword>
<protein>
    <submittedName>
        <fullName evidence="2">Uncharacterized protein</fullName>
    </submittedName>
</protein>
<dbReference type="Proteomes" id="UP001066276">
    <property type="component" value="Chromosome 6"/>
</dbReference>
<dbReference type="AlphaFoldDB" id="A0AAV7QH97"/>
<dbReference type="EMBL" id="JANPWB010000010">
    <property type="protein sequence ID" value="KAJ1139089.1"/>
    <property type="molecule type" value="Genomic_DNA"/>
</dbReference>
<accession>A0AAV7QH97</accession>
<name>A0AAV7QH97_PLEWA</name>
<gene>
    <name evidence="2" type="ORF">NDU88_005466</name>
</gene>
<reference evidence="2" key="1">
    <citation type="journal article" date="2022" name="bioRxiv">
        <title>Sequencing and chromosome-scale assembly of the giantPleurodeles waltlgenome.</title>
        <authorList>
            <person name="Brown T."/>
            <person name="Elewa A."/>
            <person name="Iarovenko S."/>
            <person name="Subramanian E."/>
            <person name="Araus A.J."/>
            <person name="Petzold A."/>
            <person name="Susuki M."/>
            <person name="Suzuki K.-i.T."/>
            <person name="Hayashi T."/>
            <person name="Toyoda A."/>
            <person name="Oliveira C."/>
            <person name="Osipova E."/>
            <person name="Leigh N.D."/>
            <person name="Simon A."/>
            <person name="Yun M.H."/>
        </authorList>
    </citation>
    <scope>NUCLEOTIDE SEQUENCE</scope>
    <source>
        <strain evidence="2">20211129_DDA</strain>
        <tissue evidence="2">Liver</tissue>
    </source>
</reference>
<comment type="caution">
    <text evidence="2">The sequence shown here is derived from an EMBL/GenBank/DDBJ whole genome shotgun (WGS) entry which is preliminary data.</text>
</comment>
<sequence length="144" mass="15577">MLFSSPRGPGPLVPTGPSQEHRSPGSYRRGSHRPPRPLRQNNSRVPRLMGPRERHSPPPARRAPNSESRASHHRAPRVTTGRPQSLEYPACAPGSRARQRRLDTLAKYAGGPADDQRVSLPSPTGSGKVSLVDGPGLGHRSPDN</sequence>
<feature type="region of interest" description="Disordered" evidence="1">
    <location>
        <begin position="1"/>
        <end position="144"/>
    </location>
</feature>